<dbReference type="EMBL" id="CAKOGP040000001">
    <property type="protein sequence ID" value="CAJ1905236.1"/>
    <property type="molecule type" value="Genomic_DNA"/>
</dbReference>
<feature type="region of interest" description="Disordered" evidence="4">
    <location>
        <begin position="30"/>
        <end position="57"/>
    </location>
</feature>
<sequence>MTAASTWTNMPTASTMMAVRSFHSTDPVWMPVRRRRRARQTENEEKSEGQPAENPLKHVPMTDTLAFCHEASALLTKLQKALEPMKAQNDTFIVTRVDGDIGEIMTIDLGPKDGSYRIEISEMEHMFEYTSPISGKVLYVLSDETKEWVGIEDGHSFEGLLVRDLIRQCRGLPDL</sequence>
<dbReference type="Proteomes" id="UP001295423">
    <property type="component" value="Unassembled WGS sequence"/>
</dbReference>
<dbReference type="Pfam" id="PF01491">
    <property type="entry name" value="Frataxin_Cyay"/>
    <property type="match status" value="1"/>
</dbReference>
<accession>A0AAD2CC61</accession>
<evidence type="ECO:0000256" key="1">
    <source>
        <dbReference type="ARBA" id="ARBA00008183"/>
    </source>
</evidence>
<keyword evidence="2" id="KW-0410">Iron transport</keyword>
<dbReference type="GO" id="GO:0016226">
    <property type="term" value="P:iron-sulfur cluster assembly"/>
    <property type="evidence" value="ECO:0007669"/>
    <property type="project" value="InterPro"/>
</dbReference>
<dbReference type="GO" id="GO:0005737">
    <property type="term" value="C:cytoplasm"/>
    <property type="evidence" value="ECO:0007669"/>
    <property type="project" value="UniProtKB-ARBA"/>
</dbReference>
<comment type="similarity">
    <text evidence="1">Belongs to the frataxin family.</text>
</comment>
<protein>
    <submittedName>
        <fullName evidence="5">Uncharacterized protein</fullName>
    </submittedName>
</protein>
<feature type="compositionally biased region" description="Basic and acidic residues" evidence="4">
    <location>
        <begin position="39"/>
        <end position="48"/>
    </location>
</feature>
<keyword evidence="6" id="KW-1185">Reference proteome</keyword>
<dbReference type="GO" id="GO:0008199">
    <property type="term" value="F:ferric iron binding"/>
    <property type="evidence" value="ECO:0007669"/>
    <property type="project" value="InterPro"/>
</dbReference>
<evidence type="ECO:0000256" key="2">
    <source>
        <dbReference type="ARBA" id="ARBA00022496"/>
    </source>
</evidence>
<dbReference type="GO" id="GO:0006826">
    <property type="term" value="P:iron ion transport"/>
    <property type="evidence" value="ECO:0007669"/>
    <property type="project" value="UniProtKB-KW"/>
</dbReference>
<keyword evidence="2" id="KW-0406">Ion transport</keyword>
<proteinExistence type="inferred from homology"/>
<keyword evidence="2" id="KW-0813">Transport</keyword>
<evidence type="ECO:0000256" key="3">
    <source>
        <dbReference type="ARBA" id="ARBA00023004"/>
    </source>
</evidence>
<evidence type="ECO:0000313" key="6">
    <source>
        <dbReference type="Proteomes" id="UP001295423"/>
    </source>
</evidence>
<gene>
    <name evidence="5" type="ORF">CYCCA115_LOCUS425</name>
</gene>
<name>A0AAD2CC61_9STRA</name>
<evidence type="ECO:0000313" key="5">
    <source>
        <dbReference type="EMBL" id="CAJ1905236.1"/>
    </source>
</evidence>
<keyword evidence="3" id="KW-0408">Iron</keyword>
<comment type="caution">
    <text evidence="5">The sequence shown here is derived from an EMBL/GenBank/DDBJ whole genome shotgun (WGS) entry which is preliminary data.</text>
</comment>
<reference evidence="5" key="1">
    <citation type="submission" date="2023-08" db="EMBL/GenBank/DDBJ databases">
        <authorList>
            <person name="Audoor S."/>
            <person name="Bilcke G."/>
        </authorList>
    </citation>
    <scope>NUCLEOTIDE SEQUENCE</scope>
</reference>
<dbReference type="PROSITE" id="PS50810">
    <property type="entry name" value="FRATAXIN_2"/>
    <property type="match status" value="1"/>
</dbReference>
<organism evidence="5 6">
    <name type="scientific">Cylindrotheca closterium</name>
    <dbReference type="NCBI Taxonomy" id="2856"/>
    <lineage>
        <taxon>Eukaryota</taxon>
        <taxon>Sar</taxon>
        <taxon>Stramenopiles</taxon>
        <taxon>Ochrophyta</taxon>
        <taxon>Bacillariophyta</taxon>
        <taxon>Bacillariophyceae</taxon>
        <taxon>Bacillariophycidae</taxon>
        <taxon>Bacillariales</taxon>
        <taxon>Bacillariaceae</taxon>
        <taxon>Cylindrotheca</taxon>
    </lineage>
</organism>
<dbReference type="Gene3D" id="3.30.920.10">
    <property type="entry name" value="Frataxin/CyaY"/>
    <property type="match status" value="1"/>
</dbReference>
<evidence type="ECO:0000256" key="4">
    <source>
        <dbReference type="SAM" id="MobiDB-lite"/>
    </source>
</evidence>
<dbReference type="InterPro" id="IPR036524">
    <property type="entry name" value="Frataxin/CyaY_sf"/>
</dbReference>
<dbReference type="InterPro" id="IPR002908">
    <property type="entry name" value="Frataxin/CyaY"/>
</dbReference>
<dbReference type="AlphaFoldDB" id="A0AAD2CC61"/>